<evidence type="ECO:0000313" key="2">
    <source>
        <dbReference type="EMBL" id="SCU80269.1"/>
    </source>
</evidence>
<feature type="region of interest" description="Disordered" evidence="1">
    <location>
        <begin position="110"/>
        <end position="152"/>
    </location>
</feature>
<feature type="region of interest" description="Disordered" evidence="1">
    <location>
        <begin position="164"/>
        <end position="198"/>
    </location>
</feature>
<feature type="compositionally biased region" description="Low complexity" evidence="1">
    <location>
        <begin position="137"/>
        <end position="148"/>
    </location>
</feature>
<dbReference type="AlphaFoldDB" id="A0A1G4IU59"/>
<dbReference type="OrthoDB" id="4061338at2759"/>
<organism evidence="2 3">
    <name type="scientific">Lachancea dasiensis</name>
    <dbReference type="NCBI Taxonomy" id="1072105"/>
    <lineage>
        <taxon>Eukaryota</taxon>
        <taxon>Fungi</taxon>
        <taxon>Dikarya</taxon>
        <taxon>Ascomycota</taxon>
        <taxon>Saccharomycotina</taxon>
        <taxon>Saccharomycetes</taxon>
        <taxon>Saccharomycetales</taxon>
        <taxon>Saccharomycetaceae</taxon>
        <taxon>Lachancea</taxon>
    </lineage>
</organism>
<accession>A0A1G4IU59</accession>
<feature type="compositionally biased region" description="Polar residues" evidence="1">
    <location>
        <begin position="13"/>
        <end position="37"/>
    </location>
</feature>
<sequence>MTTECERQPLAKVSSSRMNKLNGNFSSGTLSKSSTTIKPPHASKLPSIKSMIHQDSETWPQPNSLEQRMVVQATTEAAPPKVDFDQVSQKLKIRMQYAYYKYRTRQTPVGLRECPTPRNSDEQDAVRSLRRSRPATRAHSSSSAHAISNTVCKPSRRLVMSQGSFRTPVKPNLWNPNPNAPGARTPLDPFDTNQQATPMSMKAAKSLIDLFSSNQ</sequence>
<keyword evidence="3" id="KW-1185">Reference proteome</keyword>
<reference evidence="3" key="1">
    <citation type="submission" date="2016-03" db="EMBL/GenBank/DDBJ databases">
        <authorList>
            <person name="Devillers H."/>
        </authorList>
    </citation>
    <scope>NUCLEOTIDE SEQUENCE [LARGE SCALE GENOMIC DNA]</scope>
</reference>
<dbReference type="STRING" id="1266660.A0A1G4IU59"/>
<proteinExistence type="predicted"/>
<name>A0A1G4IU59_9SACH</name>
<feature type="region of interest" description="Disordered" evidence="1">
    <location>
        <begin position="1"/>
        <end position="43"/>
    </location>
</feature>
<gene>
    <name evidence="2" type="ORF">LADA_0B06084G</name>
</gene>
<evidence type="ECO:0000313" key="3">
    <source>
        <dbReference type="Proteomes" id="UP000190274"/>
    </source>
</evidence>
<dbReference type="Proteomes" id="UP000190274">
    <property type="component" value="Chromosome B"/>
</dbReference>
<dbReference type="EMBL" id="LT598456">
    <property type="protein sequence ID" value="SCU80269.1"/>
    <property type="molecule type" value="Genomic_DNA"/>
</dbReference>
<protein>
    <submittedName>
        <fullName evidence="2">LADA_0B06084g1_1</fullName>
    </submittedName>
</protein>
<evidence type="ECO:0000256" key="1">
    <source>
        <dbReference type="SAM" id="MobiDB-lite"/>
    </source>
</evidence>